<dbReference type="AlphaFoldDB" id="A0ABD2P529"/>
<evidence type="ECO:0000313" key="1">
    <source>
        <dbReference type="EMBL" id="KAL3286034.1"/>
    </source>
</evidence>
<reference evidence="1 2" key="1">
    <citation type="journal article" date="2021" name="BMC Biol.">
        <title>Horizontally acquired antibacterial genes associated with adaptive radiation of ladybird beetles.</title>
        <authorList>
            <person name="Li H.S."/>
            <person name="Tang X.F."/>
            <person name="Huang Y.H."/>
            <person name="Xu Z.Y."/>
            <person name="Chen M.L."/>
            <person name="Du X.Y."/>
            <person name="Qiu B.Y."/>
            <person name="Chen P.T."/>
            <person name="Zhang W."/>
            <person name="Slipinski A."/>
            <person name="Escalona H.E."/>
            <person name="Waterhouse R.M."/>
            <person name="Zwick A."/>
            <person name="Pang H."/>
        </authorList>
    </citation>
    <scope>NUCLEOTIDE SEQUENCE [LARGE SCALE GENOMIC DNA]</scope>
    <source>
        <strain evidence="1">SYSU2018</strain>
    </source>
</reference>
<gene>
    <name evidence="1" type="ORF">HHI36_000547</name>
</gene>
<name>A0ABD2P529_9CUCU</name>
<keyword evidence="2" id="KW-1185">Reference proteome</keyword>
<organism evidence="1 2">
    <name type="scientific">Cryptolaemus montrouzieri</name>
    <dbReference type="NCBI Taxonomy" id="559131"/>
    <lineage>
        <taxon>Eukaryota</taxon>
        <taxon>Metazoa</taxon>
        <taxon>Ecdysozoa</taxon>
        <taxon>Arthropoda</taxon>
        <taxon>Hexapoda</taxon>
        <taxon>Insecta</taxon>
        <taxon>Pterygota</taxon>
        <taxon>Neoptera</taxon>
        <taxon>Endopterygota</taxon>
        <taxon>Coleoptera</taxon>
        <taxon>Polyphaga</taxon>
        <taxon>Cucujiformia</taxon>
        <taxon>Coccinelloidea</taxon>
        <taxon>Coccinellidae</taxon>
        <taxon>Scymninae</taxon>
        <taxon>Scymnini</taxon>
        <taxon>Cryptolaemus</taxon>
    </lineage>
</organism>
<dbReference type="Proteomes" id="UP001516400">
    <property type="component" value="Unassembled WGS sequence"/>
</dbReference>
<evidence type="ECO:0000313" key="2">
    <source>
        <dbReference type="Proteomes" id="UP001516400"/>
    </source>
</evidence>
<evidence type="ECO:0008006" key="3">
    <source>
        <dbReference type="Google" id="ProtNLM"/>
    </source>
</evidence>
<comment type="caution">
    <text evidence="1">The sequence shown here is derived from an EMBL/GenBank/DDBJ whole genome shotgun (WGS) entry which is preliminary data.</text>
</comment>
<sequence>MISMLLLSVAFCNGVPLYCKCWEGYRAQYGKDGAQCFGIRLMHIMPCNVPQPPRCICSGSVNNILKDGTGTWCTTYKKGHELRRWPCENTKEWDDFFKKHPDFN</sequence>
<dbReference type="EMBL" id="JABFTP020000185">
    <property type="protein sequence ID" value="KAL3286034.1"/>
    <property type="molecule type" value="Genomic_DNA"/>
</dbReference>
<proteinExistence type="predicted"/>
<protein>
    <recommendedName>
        <fullName evidence="3">Secreted protein</fullName>
    </recommendedName>
</protein>
<accession>A0ABD2P529</accession>